<evidence type="ECO:0000313" key="3">
    <source>
        <dbReference type="Proteomes" id="UP000051221"/>
    </source>
</evidence>
<dbReference type="Proteomes" id="UP000051221">
    <property type="component" value="Unassembled WGS sequence"/>
</dbReference>
<dbReference type="RefSeq" id="WP_055466983.1">
    <property type="nucleotide sequence ID" value="NZ_LKHS01000022.1"/>
</dbReference>
<dbReference type="FunCoup" id="A0A0Q2XSF1">
    <property type="interactions" value="384"/>
</dbReference>
<accession>A0A0Q2XSF1</accession>
<feature type="domain" description="Isochorismatase-like" evidence="1">
    <location>
        <begin position="8"/>
        <end position="157"/>
    </location>
</feature>
<keyword evidence="3" id="KW-1185">Reference proteome</keyword>
<evidence type="ECO:0000259" key="1">
    <source>
        <dbReference type="Pfam" id="PF00857"/>
    </source>
</evidence>
<dbReference type="InterPro" id="IPR050993">
    <property type="entry name" value="Isochorismatase_domain"/>
</dbReference>
<name>A0A0Q2XSF1_VIBFU</name>
<dbReference type="InterPro" id="IPR036380">
    <property type="entry name" value="Isochorismatase-like_sf"/>
</dbReference>
<protein>
    <submittedName>
        <fullName evidence="2">Isochorismatase</fullName>
    </submittedName>
</protein>
<gene>
    <name evidence="2" type="ORF">AMR76_19855</name>
</gene>
<reference evidence="2 3" key="1">
    <citation type="submission" date="2015-08" db="EMBL/GenBank/DDBJ databases">
        <title>Antibacterial properties of a collection of Vibrionaceae strains.</title>
        <authorList>
            <person name="Giubergia S."/>
        </authorList>
    </citation>
    <scope>NUCLEOTIDE SEQUENCE [LARGE SCALE GENOMIC DNA]</scope>
    <source>
        <strain evidence="2 3">S0821</strain>
    </source>
</reference>
<dbReference type="AlphaFoldDB" id="A0A0Q2XSF1"/>
<dbReference type="EMBL" id="LKHS01000022">
    <property type="protein sequence ID" value="KQH84100.1"/>
    <property type="molecule type" value="Genomic_DNA"/>
</dbReference>
<comment type="caution">
    <text evidence="2">The sequence shown here is derived from an EMBL/GenBank/DDBJ whole genome shotgun (WGS) entry which is preliminary data.</text>
</comment>
<organism evidence="2 3">
    <name type="scientific">Vibrio furnissii</name>
    <dbReference type="NCBI Taxonomy" id="29494"/>
    <lineage>
        <taxon>Bacteria</taxon>
        <taxon>Pseudomonadati</taxon>
        <taxon>Pseudomonadota</taxon>
        <taxon>Gammaproteobacteria</taxon>
        <taxon>Vibrionales</taxon>
        <taxon>Vibrionaceae</taxon>
        <taxon>Vibrio</taxon>
    </lineage>
</organism>
<dbReference type="Pfam" id="PF00857">
    <property type="entry name" value="Isochorismatase"/>
    <property type="match status" value="1"/>
</dbReference>
<dbReference type="PANTHER" id="PTHR14119:SF3">
    <property type="entry name" value="ISOCHORISMATASE DOMAIN-CONTAINING PROTEIN 2"/>
    <property type="match status" value="1"/>
</dbReference>
<evidence type="ECO:0000313" key="2">
    <source>
        <dbReference type="EMBL" id="KQH84100.1"/>
    </source>
</evidence>
<dbReference type="InterPro" id="IPR000868">
    <property type="entry name" value="Isochorismatase-like_dom"/>
</dbReference>
<proteinExistence type="predicted"/>
<dbReference type="Gene3D" id="3.40.50.850">
    <property type="entry name" value="Isochorismatase-like"/>
    <property type="match status" value="1"/>
</dbReference>
<dbReference type="InParanoid" id="A0A0Q2XSF1"/>
<dbReference type="PANTHER" id="PTHR14119">
    <property type="entry name" value="HYDROLASE"/>
    <property type="match status" value="1"/>
</dbReference>
<sequence length="180" mass="19723">MLGKDNTGLIVVDIQGKLAQIVHQSEALIRNVRALIQGAQVLELPIIWLEQNAAKLGQTHPDLAELLSRSAQPIEKFHFGAGKERHFVKAIQQAGATNWLVCGIETHICVYQTVSGLLAEGLHVEVVQDAVSSRSEANLALGLKKMVHQGAQLTSVEMCLYELVEDCRAAEFKPILQLIK</sequence>
<dbReference type="SUPFAM" id="SSF52499">
    <property type="entry name" value="Isochorismatase-like hydrolases"/>
    <property type="match status" value="1"/>
</dbReference>